<dbReference type="FunFam" id="1.20.1250.20:FF:000018">
    <property type="entry name" value="MFS transporter permease"/>
    <property type="match status" value="1"/>
</dbReference>
<feature type="compositionally biased region" description="Basic and acidic residues" evidence="6">
    <location>
        <begin position="259"/>
        <end position="292"/>
    </location>
</feature>
<protein>
    <recommendedName>
        <fullName evidence="10">Major facilitator superfamily (MFS) profile domain-containing protein</fullName>
    </recommendedName>
</protein>
<evidence type="ECO:0000313" key="8">
    <source>
        <dbReference type="EMBL" id="CRK17806.1"/>
    </source>
</evidence>
<feature type="transmembrane region" description="Helical" evidence="7">
    <location>
        <begin position="775"/>
        <end position="795"/>
    </location>
</feature>
<feature type="region of interest" description="Disordered" evidence="6">
    <location>
        <begin position="160"/>
        <end position="190"/>
    </location>
</feature>
<feature type="transmembrane region" description="Helical" evidence="7">
    <location>
        <begin position="647"/>
        <end position="665"/>
    </location>
</feature>
<evidence type="ECO:0000256" key="5">
    <source>
        <dbReference type="ARBA" id="ARBA00023136"/>
    </source>
</evidence>
<feature type="compositionally biased region" description="Low complexity" evidence="6">
    <location>
        <begin position="620"/>
        <end position="631"/>
    </location>
</feature>
<proteinExistence type="predicted"/>
<gene>
    <name evidence="8" type="ORF">BN1708_003083</name>
</gene>
<keyword evidence="3 7" id="KW-0812">Transmembrane</keyword>
<feature type="transmembrane region" description="Helical" evidence="7">
    <location>
        <begin position="715"/>
        <end position="734"/>
    </location>
</feature>
<feature type="region of interest" description="Disordered" evidence="6">
    <location>
        <begin position="337"/>
        <end position="379"/>
    </location>
</feature>
<keyword evidence="2" id="KW-0813">Transport</keyword>
<dbReference type="PANTHER" id="PTHR43791:SF27">
    <property type="entry name" value="TRANSPORTER, PUTATIVE (AFU_ORTHOLOGUE AFUA_2G15730)-RELATED"/>
    <property type="match status" value="1"/>
</dbReference>
<dbReference type="PANTHER" id="PTHR43791">
    <property type="entry name" value="PERMEASE-RELATED"/>
    <property type="match status" value="1"/>
</dbReference>
<evidence type="ECO:0000256" key="1">
    <source>
        <dbReference type="ARBA" id="ARBA00004141"/>
    </source>
</evidence>
<feature type="transmembrane region" description="Helical" evidence="7">
    <location>
        <begin position="807"/>
        <end position="828"/>
    </location>
</feature>
<dbReference type="Pfam" id="PF07690">
    <property type="entry name" value="MFS_1"/>
    <property type="match status" value="1"/>
</dbReference>
<dbReference type="GO" id="GO:0016020">
    <property type="term" value="C:membrane"/>
    <property type="evidence" value="ECO:0007669"/>
    <property type="project" value="UniProtKB-SubCell"/>
</dbReference>
<dbReference type="Gene3D" id="1.20.1250.20">
    <property type="entry name" value="MFS general substrate transporter like domains"/>
    <property type="match status" value="2"/>
</dbReference>
<feature type="region of interest" description="Disordered" evidence="6">
    <location>
        <begin position="57"/>
        <end position="105"/>
    </location>
</feature>
<comment type="subcellular location">
    <subcellularLocation>
        <location evidence="1">Membrane</location>
        <topology evidence="1">Multi-pass membrane protein</topology>
    </subcellularLocation>
</comment>
<accession>A0A0G4L767</accession>
<keyword evidence="9" id="KW-1185">Reference proteome</keyword>
<keyword evidence="5 7" id="KW-0472">Membrane</keyword>
<name>A0A0G4L767_VERLO</name>
<dbReference type="FunFam" id="1.20.1250.20:FF:000013">
    <property type="entry name" value="MFS general substrate transporter"/>
    <property type="match status" value="1"/>
</dbReference>
<organism evidence="8 9">
    <name type="scientific">Verticillium longisporum</name>
    <name type="common">Verticillium dahliae var. longisporum</name>
    <dbReference type="NCBI Taxonomy" id="100787"/>
    <lineage>
        <taxon>Eukaryota</taxon>
        <taxon>Fungi</taxon>
        <taxon>Dikarya</taxon>
        <taxon>Ascomycota</taxon>
        <taxon>Pezizomycotina</taxon>
        <taxon>Sordariomycetes</taxon>
        <taxon>Hypocreomycetidae</taxon>
        <taxon>Glomerellales</taxon>
        <taxon>Plectosphaerellaceae</taxon>
        <taxon>Verticillium</taxon>
    </lineage>
</organism>
<feature type="compositionally biased region" description="Polar residues" evidence="6">
    <location>
        <begin position="301"/>
        <end position="313"/>
    </location>
</feature>
<feature type="transmembrane region" description="Helical" evidence="7">
    <location>
        <begin position="474"/>
        <end position="494"/>
    </location>
</feature>
<evidence type="ECO:0000256" key="4">
    <source>
        <dbReference type="ARBA" id="ARBA00022989"/>
    </source>
</evidence>
<dbReference type="Proteomes" id="UP000044602">
    <property type="component" value="Unassembled WGS sequence"/>
</dbReference>
<evidence type="ECO:0000256" key="3">
    <source>
        <dbReference type="ARBA" id="ARBA00022692"/>
    </source>
</evidence>
<dbReference type="InterPro" id="IPR036259">
    <property type="entry name" value="MFS_trans_sf"/>
</dbReference>
<feature type="transmembrane region" description="Helical" evidence="7">
    <location>
        <begin position="445"/>
        <end position="467"/>
    </location>
</feature>
<evidence type="ECO:0000256" key="2">
    <source>
        <dbReference type="ARBA" id="ARBA00022448"/>
    </source>
</evidence>
<evidence type="ECO:0000256" key="7">
    <source>
        <dbReference type="SAM" id="Phobius"/>
    </source>
</evidence>
<sequence>MPTYLCHGFRWHRPSIRVYVVVQNIDDAAPEWIIGPESSNAILESFYTNFDFLPEARPASDDRQQRKKSAAATGSSKRRNGSQAHNDAPDPFAKPPPPVPPEEDDVLLNSWSAVKLLEEYDPTDLTSVSRPYAFVADHVVRVDLSVSVVEEIAGYEERMGRDSGGGRAMAAASSDDFNNGKAGHKKGATSGKKAGWLEKLRDQLQKGEDIRWYVVVCGDEERAVCEELLEAPREQLEPRHVAELMKQEPVLEPAMRSFEAPRREGQRPNKLSMDRPREGETRPRARSRETRSSRGGHLQPRDSSPSFAPTTAEFNLDNDLDLDLESEDDDLRHRESALGEAYELQPVKAGGRRDEDEEDEEDSDGWIRPATSASGRRSSMTSTVASFQLYTPDEEADVVKKFDRRLVLFVALLYMLSFLDRSNIGNARIAGMDADLQTTPAWDGWYPWALTTFYITYIAFEWMSILWRHLPAHAYIAAIVFSWGLIASLQAVAVSYPMLIALRALLGIGEAAFTGIPYYLSFFFKRKELALRTAVFLSAAPLATAFASSLAFLIVSLAKNGPIAPWRLLFLLEGFPSVLIAPIAWRLIPDSPQTATYLTPRQRKVARLRLRNEETPPSPSSAADAASTSPQTSSTLSQYAAILKDPLAWLPAAIFFLTNVAFSSLPVFLPKILTEMGHPDTEAHILAAPPYLVAFLVLLPTAALSDRLRSRSAPLVLHALASAGGYAVLALARPLGLSPWLRYAALFPAAAGFYAVVALLLAWSVNNQPRGPRRAAVFALLQLVGQCGPLVGTRLYPDADAPFYEKGMRACAGAMLGVAVLVGVMRVYMQVLNRRMDREEGRVRETGVSEVDDVGAEEEEGLVGRSSKRRREERERFRYML</sequence>
<reference evidence="8 9" key="1">
    <citation type="submission" date="2015-05" db="EMBL/GenBank/DDBJ databases">
        <authorList>
            <person name="Wang D.B."/>
            <person name="Wang M."/>
        </authorList>
    </citation>
    <scope>NUCLEOTIDE SEQUENCE [LARGE SCALE GENOMIC DNA]</scope>
    <source>
        <strain evidence="8">VL1</strain>
    </source>
</reference>
<feature type="compositionally biased region" description="Acidic residues" evidence="6">
    <location>
        <begin position="850"/>
        <end position="861"/>
    </location>
</feature>
<feature type="compositionally biased region" description="Acidic residues" evidence="6">
    <location>
        <begin position="355"/>
        <end position="364"/>
    </location>
</feature>
<feature type="region of interest" description="Disordered" evidence="6">
    <location>
        <begin position="244"/>
        <end position="320"/>
    </location>
</feature>
<evidence type="ECO:0000313" key="9">
    <source>
        <dbReference type="Proteomes" id="UP000044602"/>
    </source>
</evidence>
<keyword evidence="4 7" id="KW-1133">Transmembrane helix</keyword>
<feature type="transmembrane region" description="Helical" evidence="7">
    <location>
        <begin position="685"/>
        <end position="703"/>
    </location>
</feature>
<feature type="region of interest" description="Disordered" evidence="6">
    <location>
        <begin position="610"/>
        <end position="631"/>
    </location>
</feature>
<feature type="transmembrane region" description="Helical" evidence="7">
    <location>
        <begin position="500"/>
        <end position="522"/>
    </location>
</feature>
<evidence type="ECO:0000256" key="6">
    <source>
        <dbReference type="SAM" id="MobiDB-lite"/>
    </source>
</evidence>
<feature type="transmembrane region" description="Helical" evidence="7">
    <location>
        <begin position="564"/>
        <end position="585"/>
    </location>
</feature>
<feature type="transmembrane region" description="Helical" evidence="7">
    <location>
        <begin position="740"/>
        <end position="763"/>
    </location>
</feature>
<dbReference type="SUPFAM" id="SSF103473">
    <property type="entry name" value="MFS general substrate transporter"/>
    <property type="match status" value="1"/>
</dbReference>
<feature type="region of interest" description="Disordered" evidence="6">
    <location>
        <begin position="842"/>
        <end position="870"/>
    </location>
</feature>
<dbReference type="AlphaFoldDB" id="A0A0G4L767"/>
<evidence type="ECO:0008006" key="10">
    <source>
        <dbReference type="Google" id="ProtNLM"/>
    </source>
</evidence>
<feature type="transmembrane region" description="Helical" evidence="7">
    <location>
        <begin position="406"/>
        <end position="425"/>
    </location>
</feature>
<dbReference type="GO" id="GO:0022857">
    <property type="term" value="F:transmembrane transporter activity"/>
    <property type="evidence" value="ECO:0007669"/>
    <property type="project" value="InterPro"/>
</dbReference>
<feature type="transmembrane region" description="Helical" evidence="7">
    <location>
        <begin position="534"/>
        <end position="558"/>
    </location>
</feature>
<dbReference type="EMBL" id="CVQH01008890">
    <property type="protein sequence ID" value="CRK17806.1"/>
    <property type="molecule type" value="Genomic_DNA"/>
</dbReference>
<dbReference type="STRING" id="100787.A0A0G4L767"/>
<dbReference type="InterPro" id="IPR011701">
    <property type="entry name" value="MFS"/>
</dbReference>